<proteinExistence type="predicted"/>
<dbReference type="NCBIfam" id="NF037962">
    <property type="entry name" value="arsenic_eff"/>
    <property type="match status" value="1"/>
</dbReference>
<reference evidence="3" key="1">
    <citation type="submission" date="2016-11" db="EMBL/GenBank/DDBJ databases">
        <authorList>
            <person name="Varghese N."/>
            <person name="Submissions S."/>
        </authorList>
    </citation>
    <scope>NUCLEOTIDE SEQUENCE [LARGE SCALE GENOMIC DNA]</scope>
    <source>
        <strain evidence="3">313</strain>
    </source>
</reference>
<evidence type="ECO:0000313" key="3">
    <source>
        <dbReference type="Proteomes" id="UP000184758"/>
    </source>
</evidence>
<feature type="transmembrane region" description="Helical" evidence="1">
    <location>
        <begin position="278"/>
        <end position="310"/>
    </location>
</feature>
<dbReference type="eggNOG" id="COG2248">
    <property type="taxonomic scope" value="Bacteria"/>
</dbReference>
<feature type="transmembrane region" description="Helical" evidence="1">
    <location>
        <begin position="83"/>
        <end position="104"/>
    </location>
</feature>
<feature type="transmembrane region" description="Helical" evidence="1">
    <location>
        <begin position="116"/>
        <end position="142"/>
    </location>
</feature>
<keyword evidence="1" id="KW-0472">Membrane</keyword>
<feature type="transmembrane region" description="Helical" evidence="1">
    <location>
        <begin position="55"/>
        <end position="76"/>
    </location>
</feature>
<dbReference type="OrthoDB" id="9783550at2"/>
<sequence length="368" mass="38749">MDFNLWSFILENLEATGVIGGYISISIIGVSLITYASRGKLSGNNQIGPSWAHPIIGAVLGIIPGCGATIVVSSLYKNKKISFGGLFAAFIATLGEGSFVLLGASDEASVAANLKAFLIVTLVGAIVAIIVGYLVDMLGINANVYEFQNKSVKKNYPASKATTIPYVVVEYVGFYFILTFSAFLLPGSIMALWGGGITGYDDLSVWVAILFTIFSIIYYLVYKFNYKGSECSCDNNMKTTLLHAVLDISTVIVYVFAGLLIANYVIDILVGPETFDAWMTSSAFVVVIIAALIGATPGCGGMISVAVAFITIQNFPVAALIAAGIATSGDGIFPLLASNKKAALIVTALGFIIALIVGYTILVLGIEI</sequence>
<gene>
    <name evidence="2" type="ORF">SAMN05878443_0208</name>
</gene>
<organism evidence="2 3">
    <name type="scientific">Carnobacterium alterfunditum</name>
    <dbReference type="NCBI Taxonomy" id="28230"/>
    <lineage>
        <taxon>Bacteria</taxon>
        <taxon>Bacillati</taxon>
        <taxon>Bacillota</taxon>
        <taxon>Bacilli</taxon>
        <taxon>Lactobacillales</taxon>
        <taxon>Carnobacteriaceae</taxon>
        <taxon>Carnobacterium</taxon>
    </lineage>
</organism>
<feature type="transmembrane region" description="Helical" evidence="1">
    <location>
        <begin position="241"/>
        <end position="266"/>
    </location>
</feature>
<dbReference type="AlphaFoldDB" id="A0A1N6EUG6"/>
<accession>A0A1N6EUG6</accession>
<dbReference type="Pfam" id="PF11449">
    <property type="entry name" value="ArsP_2"/>
    <property type="match status" value="1"/>
</dbReference>
<dbReference type="RefSeq" id="WP_034546694.1">
    <property type="nucleotide sequence ID" value="NZ_FSRN01000001.1"/>
</dbReference>
<keyword evidence="1" id="KW-0812">Transmembrane</keyword>
<keyword evidence="1" id="KW-1133">Transmembrane helix</keyword>
<feature type="transmembrane region" description="Helical" evidence="1">
    <location>
        <begin position="163"/>
        <end position="183"/>
    </location>
</feature>
<feature type="transmembrane region" description="Helical" evidence="1">
    <location>
        <begin position="203"/>
        <end position="221"/>
    </location>
</feature>
<feature type="transmembrane region" description="Helical" evidence="1">
    <location>
        <begin position="342"/>
        <end position="366"/>
    </location>
</feature>
<dbReference type="InterPro" id="IPR021552">
    <property type="entry name" value="ArsP_2"/>
</dbReference>
<dbReference type="EMBL" id="FSRN01000001">
    <property type="protein sequence ID" value="SIN86648.1"/>
    <property type="molecule type" value="Genomic_DNA"/>
</dbReference>
<keyword evidence="3" id="KW-1185">Reference proteome</keyword>
<name>A0A1N6EUG6_9LACT</name>
<protein>
    <submittedName>
        <fullName evidence="2">Putative, 10TM heavy-metal exporter</fullName>
    </submittedName>
</protein>
<feature type="transmembrane region" description="Helical" evidence="1">
    <location>
        <begin position="12"/>
        <end position="35"/>
    </location>
</feature>
<evidence type="ECO:0000256" key="1">
    <source>
        <dbReference type="SAM" id="Phobius"/>
    </source>
</evidence>
<evidence type="ECO:0000313" key="2">
    <source>
        <dbReference type="EMBL" id="SIN86648.1"/>
    </source>
</evidence>
<dbReference type="Proteomes" id="UP000184758">
    <property type="component" value="Unassembled WGS sequence"/>
</dbReference>